<dbReference type="SUPFAM" id="SSF89124">
    <property type="entry name" value="Nop domain"/>
    <property type="match status" value="1"/>
</dbReference>
<dbReference type="Pfam" id="PF01798">
    <property type="entry name" value="Nop"/>
    <property type="match status" value="1"/>
</dbReference>
<dbReference type="GO" id="GO:0030515">
    <property type="term" value="F:snoRNA binding"/>
    <property type="evidence" value="ECO:0007669"/>
    <property type="project" value="InterPro"/>
</dbReference>
<dbReference type="PANTHER" id="PTHR10894:SF1">
    <property type="entry name" value="NUCLEOLAR PROTEIN 58"/>
    <property type="match status" value="1"/>
</dbReference>
<evidence type="ECO:0000256" key="2">
    <source>
        <dbReference type="ARBA" id="ARBA00009211"/>
    </source>
</evidence>
<dbReference type="InterPro" id="IPR036070">
    <property type="entry name" value="Nop_dom_sf"/>
</dbReference>
<dbReference type="InterPro" id="IPR002687">
    <property type="entry name" value="Nop_dom"/>
</dbReference>
<evidence type="ECO:0000256" key="1">
    <source>
        <dbReference type="ARBA" id="ARBA00004604"/>
    </source>
</evidence>
<evidence type="ECO:0000256" key="6">
    <source>
        <dbReference type="ARBA" id="ARBA00024837"/>
    </source>
</evidence>
<dbReference type="GO" id="GO:0032040">
    <property type="term" value="C:small-subunit processome"/>
    <property type="evidence" value="ECO:0007669"/>
    <property type="project" value="InterPro"/>
</dbReference>
<dbReference type="VEuPathDB" id="MicrosporidiaDB:ECU04_0820"/>
<reference evidence="9" key="1">
    <citation type="journal article" date="2013" name="Eukaryot. Cell">
        <title>Extremely Reduced Levels of Heterozygosity in the Vertebrate Pathogen Encephalitozoon cuniculi.</title>
        <authorList>
            <person name="Selman M."/>
            <person name="Sak B."/>
            <person name="Kvac M."/>
            <person name="Farinelli L."/>
            <person name="Weiss L.M."/>
            <person name="Corradi N."/>
        </authorList>
    </citation>
    <scope>NUCLEOTIDE SEQUENCE</scope>
</reference>
<organism evidence="9">
    <name type="scientific">Encephalitozoon cuniculi</name>
    <name type="common">Microsporidian parasite</name>
    <dbReference type="NCBI Taxonomy" id="6035"/>
    <lineage>
        <taxon>Eukaryota</taxon>
        <taxon>Fungi</taxon>
        <taxon>Fungi incertae sedis</taxon>
        <taxon>Microsporidia</taxon>
        <taxon>Unikaryonidae</taxon>
        <taxon>Encephalitozoon</taxon>
    </lineage>
</organism>
<dbReference type="InterPro" id="IPR045056">
    <property type="entry name" value="Nop56/Nop58"/>
</dbReference>
<dbReference type="AlphaFoldDB" id="M1K7J6"/>
<comment type="similarity">
    <text evidence="2">Belongs to the NOP5/NOP56 family.</text>
</comment>
<evidence type="ECO:0000259" key="8">
    <source>
        <dbReference type="PROSITE" id="PS51358"/>
    </source>
</evidence>
<evidence type="ECO:0000256" key="7">
    <source>
        <dbReference type="SAM" id="Coils"/>
    </source>
</evidence>
<comment type="function">
    <text evidence="6">Required for pre-18S rRNA processing. May bind microtubules.</text>
</comment>
<feature type="coiled-coil region" evidence="7">
    <location>
        <begin position="368"/>
        <end position="395"/>
    </location>
</feature>
<dbReference type="InterPro" id="IPR012976">
    <property type="entry name" value="NOSIC"/>
</dbReference>
<gene>
    <name evidence="9" type="ORF">ECU04_0820</name>
</gene>
<keyword evidence="4" id="KW-0690">Ribosome biogenesis</keyword>
<dbReference type="Gene3D" id="1.10.246.90">
    <property type="entry name" value="Nop domain"/>
    <property type="match status" value="1"/>
</dbReference>
<protein>
    <recommendedName>
        <fullName evidence="3">Nucleolar protein 58</fullName>
    </recommendedName>
</protein>
<dbReference type="EMBL" id="KC513606">
    <property type="protein sequence ID" value="AGE95232.1"/>
    <property type="molecule type" value="Genomic_DNA"/>
</dbReference>
<dbReference type="FunFam" id="1.10.246.90:FF:000005">
    <property type="entry name" value="Nucleolar protein 5, putative"/>
    <property type="match status" value="1"/>
</dbReference>
<dbReference type="PANTHER" id="PTHR10894">
    <property type="entry name" value="NUCLEOLAR PROTEIN 5 NUCLEOLAR PROTEIN NOP5 NOP58"/>
    <property type="match status" value="1"/>
</dbReference>
<proteinExistence type="inferred from homology"/>
<evidence type="ECO:0000256" key="3">
    <source>
        <dbReference type="ARBA" id="ARBA00020379"/>
    </source>
</evidence>
<dbReference type="VEuPathDB" id="MicrosporidiaDB:M970_040750"/>
<name>M1K7J6_ENCCN</name>
<sequence length="413" mass="46364">MIYLLETAVGYVVLDKADGSQEAQVVEIYKFGSIEEALESSTLLARGEVPSNLESFMRLVEVKSKETLVVNDQKLVEPLEKKLSRKVVYLHDSVQRSMRSCVHEYFGMNSSEYSERILCLAHKISMGKVNLVPEKIDTIVIQSVSLLDDMDRDINLHCMRLKEWYGFHFPELSSVTDNNRKYLGLVVAIGRKGRIGEEKKEMIREVIGDGCEKVMRLAETSMGVMMEESDILNIVEDAKSVLRSFEFRDELLEYIRVKMEGLAPSLTALVGEVIGGRMISKAGSLSNLAKMPGSSIQMMGAEKALFQALKSRTNTPKYGIIYGCSLLGQVPSQHKGKIARSLASKIAIAARIDSYGEESTGEIGVKMREKIEKRIKDLEARSHAAKKAVKKLKYEVRPDFYDDSKDSKRIKSK</sequence>
<dbReference type="SMART" id="SM00931">
    <property type="entry name" value="NOSIC"/>
    <property type="match status" value="1"/>
</dbReference>
<evidence type="ECO:0000313" key="9">
    <source>
        <dbReference type="EMBL" id="AGE95232.1"/>
    </source>
</evidence>
<feature type="domain" description="Nop" evidence="8">
    <location>
        <begin position="262"/>
        <end position="380"/>
    </location>
</feature>
<keyword evidence="7" id="KW-0175">Coiled coil</keyword>
<dbReference type="PROSITE" id="PS51358">
    <property type="entry name" value="NOP"/>
    <property type="match status" value="1"/>
</dbReference>
<comment type="subcellular location">
    <subcellularLocation>
        <location evidence="1">Nucleus</location>
        <location evidence="1">Nucleolus</location>
    </subcellularLocation>
</comment>
<dbReference type="VEuPathDB" id="MicrosporidiaDB:AEWD_040760"/>
<keyword evidence="5" id="KW-0539">Nucleus</keyword>
<dbReference type="GO" id="GO:0042254">
    <property type="term" value="P:ribosome biogenesis"/>
    <property type="evidence" value="ECO:0007669"/>
    <property type="project" value="UniProtKB-KW"/>
</dbReference>
<evidence type="ECO:0000256" key="5">
    <source>
        <dbReference type="ARBA" id="ARBA00023242"/>
    </source>
</evidence>
<dbReference type="GO" id="GO:0031428">
    <property type="term" value="C:box C/D methylation guide snoRNP complex"/>
    <property type="evidence" value="ECO:0007669"/>
    <property type="project" value="InterPro"/>
</dbReference>
<dbReference type="InterPro" id="IPR042239">
    <property type="entry name" value="Nop_C"/>
</dbReference>
<dbReference type="Gene3D" id="1.10.287.4070">
    <property type="match status" value="1"/>
</dbReference>
<accession>M1K7J6</accession>
<dbReference type="VEuPathDB" id="MicrosporidiaDB:AEWQ_040750"/>
<dbReference type="VEuPathDB" id="MicrosporidiaDB:AEWR_040750"/>
<evidence type="ECO:0000256" key="4">
    <source>
        <dbReference type="ARBA" id="ARBA00022517"/>
    </source>
</evidence>